<organism evidence="6">
    <name type="scientific">Staphylococcus haemolyticus</name>
    <dbReference type="NCBI Taxonomy" id="1283"/>
    <lineage>
        <taxon>Bacteria</taxon>
        <taxon>Bacillati</taxon>
        <taxon>Bacillota</taxon>
        <taxon>Bacilli</taxon>
        <taxon>Bacillales</taxon>
        <taxon>Staphylococcaceae</taxon>
        <taxon>Staphylococcus</taxon>
    </lineage>
</organism>
<keyword evidence="3 4" id="KW-0418">Kinase</keyword>
<evidence type="ECO:0000313" key="10">
    <source>
        <dbReference type="Proteomes" id="UP001269271"/>
    </source>
</evidence>
<dbReference type="InterPro" id="IPR011611">
    <property type="entry name" value="PfkB_dom"/>
</dbReference>
<dbReference type="InterPro" id="IPR002139">
    <property type="entry name" value="Ribo/fructo_kinase"/>
</dbReference>
<dbReference type="EMBL" id="PGWX01000229">
    <property type="protein sequence ID" value="PPJ76387.1"/>
    <property type="molecule type" value="Genomic_DNA"/>
</dbReference>
<dbReference type="PATRIC" id="fig|1283.480.peg.2176"/>
<dbReference type="EMBL" id="JAVSOO010000006">
    <property type="protein sequence ID" value="MDT4286063.1"/>
    <property type="molecule type" value="Genomic_DNA"/>
</dbReference>
<evidence type="ECO:0000313" key="7">
    <source>
        <dbReference type="EMBL" id="MDT4286063.1"/>
    </source>
</evidence>
<dbReference type="Proteomes" id="UP001269271">
    <property type="component" value="Unassembled WGS sequence"/>
</dbReference>
<dbReference type="SUPFAM" id="SSF53613">
    <property type="entry name" value="Ribokinase-like"/>
    <property type="match status" value="1"/>
</dbReference>
<evidence type="ECO:0000313" key="6">
    <source>
        <dbReference type="EMBL" id="AJG43839.1"/>
    </source>
</evidence>
<dbReference type="Proteomes" id="UP000238153">
    <property type="component" value="Unassembled WGS sequence"/>
</dbReference>
<keyword evidence="2 4" id="KW-0808">Transferase</keyword>
<dbReference type="EMBL" id="KM369884">
    <property type="protein sequence ID" value="AJG43839.1"/>
    <property type="molecule type" value="Genomic_DNA"/>
</dbReference>
<accession>A0A0B5L9T2</accession>
<protein>
    <submittedName>
        <fullName evidence="7">PfkB family carbohydrate kinase</fullName>
    </submittedName>
    <submittedName>
        <fullName evidence="6">Ribokinase</fullName>
    </submittedName>
</protein>
<sequence>MKSSLREYHQINSQKKVLVIGSAVIDVILNVNSIPSSGSDEFAHSEKTIVGGCAYNVGDILSQFKANYDLMVPVGDGPNGTIIENKLKKEGKTSLLNNILGDNGWTLCIVENNGERTFLTIPGVEMTWKKNWFKEIDLNKYDYIYVSGYSFEPPSDEVLLEEFSRLNEKTTIIFDPSPRINKMNCESIRKLLEINTIVHANEDEILQLSSENHVKDAALEVSKQTNQPVIVTLGNEGTLIANKCKVKILEGEKVPVTDTIGAGDSHTAAFIAGLLDNQSIEKACIWGNEVASKIVQEQGGNTDIFNPIDEEY</sequence>
<dbReference type="PANTHER" id="PTHR10584">
    <property type="entry name" value="SUGAR KINASE"/>
    <property type="match status" value="1"/>
</dbReference>
<reference evidence="6" key="1">
    <citation type="journal article" date="2015" name="Antimicrob. Agents Chemother.">
        <title>Coexistence of heavy metal and antibiotic resistance within a novel composite staphylococcal cassette chromosome in a Staphylococcus haemolyticus isolate from bovine mastitis milk.</title>
        <authorList>
            <person name="Xue H."/>
            <person name="Wu Z."/>
            <person name="Li L."/>
            <person name="Li F."/>
            <person name="Wang Y."/>
            <person name="Zhao X."/>
        </authorList>
    </citation>
    <scope>NUCLEOTIDE SEQUENCE</scope>
    <source>
        <strain evidence="6">NW19A</strain>
    </source>
</reference>
<comment type="similarity">
    <text evidence="1 4">Belongs to the carbohydrate kinase PfkB family.</text>
</comment>
<dbReference type="AlphaFoldDB" id="A0A0B5L9T2"/>
<dbReference type="GO" id="GO:0005829">
    <property type="term" value="C:cytosol"/>
    <property type="evidence" value="ECO:0007669"/>
    <property type="project" value="TreeGrafter"/>
</dbReference>
<evidence type="ECO:0000313" key="8">
    <source>
        <dbReference type="EMBL" id="PPJ76387.1"/>
    </source>
</evidence>
<evidence type="ECO:0000256" key="2">
    <source>
        <dbReference type="ARBA" id="ARBA00022679"/>
    </source>
</evidence>
<dbReference type="InterPro" id="IPR029056">
    <property type="entry name" value="Ribokinase-like"/>
</dbReference>
<evidence type="ECO:0000256" key="4">
    <source>
        <dbReference type="RuleBase" id="RU003704"/>
    </source>
</evidence>
<gene>
    <name evidence="8" type="ORF">CV019_03395</name>
    <name evidence="7" type="ORF">RO950_03380</name>
</gene>
<keyword evidence="10" id="KW-1185">Reference proteome</keyword>
<dbReference type="PROSITE" id="PS00584">
    <property type="entry name" value="PFKB_KINASES_2"/>
    <property type="match status" value="1"/>
</dbReference>
<evidence type="ECO:0000313" key="9">
    <source>
        <dbReference type="Proteomes" id="UP000238153"/>
    </source>
</evidence>
<dbReference type="Pfam" id="PF00294">
    <property type="entry name" value="PfkB"/>
    <property type="match status" value="1"/>
</dbReference>
<reference evidence="7 10" key="3">
    <citation type="submission" date="2023-08" db="EMBL/GenBank/DDBJ databases">
        <title>Genomic surveillance of Staphylococcus haemolyticus neonatal outbreak in southern France.</title>
        <authorList>
            <person name="Magnan C."/>
            <person name="Morsli M."/>
            <person name="Thiery B."/>
            <person name="Salipante F."/>
            <person name="Attar J."/>
            <person name="Massimo D.M."/>
            <person name="Ory J."/>
            <person name="Pantel A."/>
            <person name="Lavigne J.-P."/>
        </authorList>
    </citation>
    <scope>NUCLEOTIDE SEQUENCE [LARGE SCALE GENOMIC DNA]</scope>
    <source>
        <strain evidence="7 10">NSH026</strain>
    </source>
</reference>
<reference evidence="8 9" key="2">
    <citation type="submission" date="2017-11" db="EMBL/GenBank/DDBJ databases">
        <authorList>
            <person name="Founou R.C."/>
            <person name="Founou L."/>
            <person name="Allam M."/>
            <person name="Ismail A."/>
            <person name="Essack S.Y."/>
        </authorList>
    </citation>
    <scope>NUCLEOTIDE SEQUENCE [LARGE SCALE GENOMIC DNA]</scope>
    <source>
        <strain evidence="8 9">G811N2B1</strain>
    </source>
</reference>
<evidence type="ECO:0000256" key="3">
    <source>
        <dbReference type="ARBA" id="ARBA00022777"/>
    </source>
</evidence>
<dbReference type="RefSeq" id="WP_000842690.1">
    <property type="nucleotide sequence ID" value="NZ_CAJCFW010000032.1"/>
</dbReference>
<evidence type="ECO:0000256" key="1">
    <source>
        <dbReference type="ARBA" id="ARBA00010688"/>
    </source>
</evidence>
<dbReference type="GO" id="GO:0016301">
    <property type="term" value="F:kinase activity"/>
    <property type="evidence" value="ECO:0007669"/>
    <property type="project" value="UniProtKB-KW"/>
</dbReference>
<dbReference type="Gene3D" id="3.40.1190.20">
    <property type="match status" value="1"/>
</dbReference>
<dbReference type="GO" id="GO:0006796">
    <property type="term" value="P:phosphate-containing compound metabolic process"/>
    <property type="evidence" value="ECO:0007669"/>
    <property type="project" value="UniProtKB-ARBA"/>
</dbReference>
<feature type="domain" description="Carbohydrate kinase PfkB" evidence="5">
    <location>
        <begin position="15"/>
        <end position="302"/>
    </location>
</feature>
<name>A0A0B5L9T2_STAHA</name>
<evidence type="ECO:0000259" key="5">
    <source>
        <dbReference type="Pfam" id="PF00294"/>
    </source>
</evidence>
<proteinExistence type="inferred from homology"/>
<dbReference type="PANTHER" id="PTHR10584:SF166">
    <property type="entry name" value="RIBOKINASE"/>
    <property type="match status" value="1"/>
</dbReference>
<dbReference type="PRINTS" id="PR00990">
    <property type="entry name" value="RIBOKINASE"/>
</dbReference>
<dbReference type="InterPro" id="IPR002173">
    <property type="entry name" value="Carboh/pur_kinase_PfkB_CS"/>
</dbReference>